<proteinExistence type="predicted"/>
<dbReference type="InterPro" id="IPR006674">
    <property type="entry name" value="HD_domain"/>
</dbReference>
<evidence type="ECO:0000313" key="5">
    <source>
        <dbReference type="Proteomes" id="UP000509623"/>
    </source>
</evidence>
<dbReference type="Proteomes" id="UP000501316">
    <property type="component" value="Chromosome"/>
</dbReference>
<gene>
    <name evidence="2" type="ORF">GJQ69_02875</name>
    <name evidence="3" type="ORF">GKP14_01490</name>
</gene>
<dbReference type="RefSeq" id="WP_086036230.1">
    <property type="nucleotide sequence ID" value="NZ_CP046051.1"/>
</dbReference>
<dbReference type="AlphaFoldDB" id="A0A859DU28"/>
<name>A0A859DU28_9FIRM</name>
<organism evidence="2 4">
    <name type="scientific">Caproicibacterium lactatifermentans</name>
    <dbReference type="NCBI Taxonomy" id="2666138"/>
    <lineage>
        <taxon>Bacteria</taxon>
        <taxon>Bacillati</taxon>
        <taxon>Bacillota</taxon>
        <taxon>Clostridia</taxon>
        <taxon>Eubacteriales</taxon>
        <taxon>Oscillospiraceae</taxon>
        <taxon>Caproicibacterium</taxon>
    </lineage>
</organism>
<evidence type="ECO:0000313" key="3">
    <source>
        <dbReference type="EMBL" id="QKO29800.1"/>
    </source>
</evidence>
<evidence type="ECO:0000313" key="2">
    <source>
        <dbReference type="EMBL" id="QKN23521.1"/>
    </source>
</evidence>
<dbReference type="Proteomes" id="UP000509623">
    <property type="component" value="Chromosome"/>
</dbReference>
<dbReference type="Pfam" id="PF01966">
    <property type="entry name" value="HD"/>
    <property type="match status" value="1"/>
</dbReference>
<dbReference type="SUPFAM" id="SSF109604">
    <property type="entry name" value="HD-domain/PDEase-like"/>
    <property type="match status" value="1"/>
</dbReference>
<reference evidence="4 5" key="1">
    <citation type="submission" date="2019-11" db="EMBL/GenBank/DDBJ databases">
        <authorList>
            <person name="Ren C."/>
            <person name="Wang H."/>
            <person name="Xu Y."/>
        </authorList>
    </citation>
    <scope>NUCLEOTIDE SEQUENCE [LARGE SCALE GENOMIC DNA]</scope>
    <source>
        <strain evidence="5">JNU-WLY1368</strain>
        <strain evidence="2 4">LBM 19010</strain>
    </source>
</reference>
<dbReference type="KEGG" id="clf:GJQ69_02875"/>
<dbReference type="EMBL" id="CP046051">
    <property type="protein sequence ID" value="QKN23521.1"/>
    <property type="molecule type" value="Genomic_DNA"/>
</dbReference>
<feature type="domain" description="HD" evidence="1">
    <location>
        <begin position="51"/>
        <end position="153"/>
    </location>
</feature>
<protein>
    <submittedName>
        <fullName evidence="2">HD domain-containing protein</fullName>
    </submittedName>
</protein>
<keyword evidence="5" id="KW-1185">Reference proteome</keyword>
<evidence type="ECO:0000259" key="1">
    <source>
        <dbReference type="Pfam" id="PF01966"/>
    </source>
</evidence>
<evidence type="ECO:0000313" key="4">
    <source>
        <dbReference type="Proteomes" id="UP000501316"/>
    </source>
</evidence>
<accession>A0A859DU28</accession>
<sequence>MEYKEEFIEIFQSKVKREGAAELLEWLQKRTDFFTAPASTRYHCACPSGLVQHSISVYKTMMNWFEPETDSEESYVICGLLHDICKANFYKQSTRNVKNDETGKWERRPYYSIDDQFPYGHGEKSVFLIERFLRLRTSEAMAIRWHMGGFDDAARGGCKAISQAYEKYPLAVKLHLADFESTYLHEKGTSVVPNNHPHNKQAPKV</sequence>
<dbReference type="Gene3D" id="1.10.3210.10">
    <property type="entry name" value="Hypothetical protein af1432"/>
    <property type="match status" value="1"/>
</dbReference>
<dbReference type="EMBL" id="CP046161">
    <property type="protein sequence ID" value="QKO29800.1"/>
    <property type="molecule type" value="Genomic_DNA"/>
</dbReference>
<reference evidence="3" key="2">
    <citation type="journal article" date="2021" name="Appl. Environ. Microbiol.">
        <title>Adaptability of a Caproate-Producing Bacterium Contributes to Its Dominance in an Anaerobic Fermentation System.</title>
        <authorList>
            <person name="Wang H."/>
            <person name="Gu Y."/>
            <person name="Zhou W."/>
            <person name="Zhao D."/>
            <person name="Qiao Z."/>
            <person name="Zheng J."/>
            <person name="Gao J."/>
            <person name="Chen X."/>
            <person name="Ren C."/>
            <person name="Xu Y."/>
        </authorList>
    </citation>
    <scope>NUCLEOTIDE SEQUENCE</scope>
    <source>
        <strain evidence="3">JNU-WLY1368</strain>
    </source>
</reference>
<reference evidence="3" key="3">
    <citation type="journal article" date="2022" name="Int. J. Syst. Evol. Microbiol.">
        <title>Caproicibacterium lactatifermentans sp. nov., isolated from pit clay used for the production of Chinese strong aroma-type liquor.</title>
        <authorList>
            <person name="Wang H."/>
            <person name="Gu Y."/>
            <person name="Zhao D."/>
            <person name="Qiao Z."/>
            <person name="Zheng J."/>
            <person name="Gao J."/>
            <person name="Ren C."/>
            <person name="Xu Y."/>
        </authorList>
    </citation>
    <scope>NUCLEOTIDE SEQUENCE</scope>
    <source>
        <strain evidence="3">JNU-WLY1368</strain>
    </source>
</reference>